<dbReference type="InterPro" id="IPR038120">
    <property type="entry name" value="Rpb1_funnel_sf"/>
</dbReference>
<dbReference type="Gene3D" id="4.10.860.120">
    <property type="entry name" value="RNA polymerase II, clamp domain"/>
    <property type="match status" value="1"/>
</dbReference>
<dbReference type="PANTHER" id="PTHR19376:SF54">
    <property type="entry name" value="DNA-DIRECTED RNA POLYMERASE SUBUNIT BETA"/>
    <property type="match status" value="1"/>
</dbReference>
<dbReference type="SUPFAM" id="SSF64484">
    <property type="entry name" value="beta and beta-prime subunits of DNA dependent RNA-polymerase"/>
    <property type="match status" value="1"/>
</dbReference>
<dbReference type="Gene3D" id="2.40.40.20">
    <property type="match status" value="1"/>
</dbReference>
<dbReference type="GO" id="GO:0003677">
    <property type="term" value="F:DNA binding"/>
    <property type="evidence" value="ECO:0007669"/>
    <property type="project" value="UniProtKB-UniRule"/>
</dbReference>
<evidence type="ECO:0000256" key="1">
    <source>
        <dbReference type="ARBA" id="ARBA00004026"/>
    </source>
</evidence>
<dbReference type="InterPro" id="IPR007081">
    <property type="entry name" value="RNA_pol_Rpb1_5"/>
</dbReference>
<feature type="binding site" evidence="9">
    <location>
        <position position="614"/>
    </location>
    <ligand>
        <name>Mg(2+)</name>
        <dbReference type="ChEBI" id="CHEBI:18420"/>
    </ligand>
</feature>
<keyword evidence="5 9" id="KW-0548">Nucleotidyltransferase</keyword>
<feature type="binding site" evidence="9">
    <location>
        <position position="224"/>
    </location>
    <ligand>
        <name>Zn(2+)</name>
        <dbReference type="ChEBI" id="CHEBI:29105"/>
        <label>1</label>
    </ligand>
</feature>
<dbReference type="NCBIfam" id="TIGR02386">
    <property type="entry name" value="rpoC_TIGR"/>
    <property type="match status" value="1"/>
</dbReference>
<dbReference type="Gene3D" id="2.40.50.100">
    <property type="match status" value="1"/>
</dbReference>
<feature type="domain" description="RNA polymerase N-terminal" evidence="11">
    <location>
        <begin position="385"/>
        <end position="666"/>
    </location>
</feature>
<comment type="catalytic activity">
    <reaction evidence="8 9 10">
        <text>RNA(n) + a ribonucleoside 5'-triphosphate = RNA(n+1) + diphosphate</text>
        <dbReference type="Rhea" id="RHEA:21248"/>
        <dbReference type="Rhea" id="RHEA-COMP:14527"/>
        <dbReference type="Rhea" id="RHEA-COMP:17342"/>
        <dbReference type="ChEBI" id="CHEBI:33019"/>
        <dbReference type="ChEBI" id="CHEBI:61557"/>
        <dbReference type="ChEBI" id="CHEBI:140395"/>
        <dbReference type="EC" id="2.7.7.6"/>
    </reaction>
</comment>
<evidence type="ECO:0000256" key="6">
    <source>
        <dbReference type="ARBA" id="ARBA00022723"/>
    </source>
</evidence>
<dbReference type="Pfam" id="PF05000">
    <property type="entry name" value="RNA_pol_Rpb1_4"/>
    <property type="match status" value="1"/>
</dbReference>
<dbReference type="GO" id="GO:0000428">
    <property type="term" value="C:DNA-directed RNA polymerase complex"/>
    <property type="evidence" value="ECO:0007669"/>
    <property type="project" value="UniProtKB-KW"/>
</dbReference>
<keyword evidence="9" id="KW-0862">Zinc</keyword>
<keyword evidence="4 9" id="KW-0808">Transferase</keyword>
<comment type="caution">
    <text evidence="12">The sequence shown here is derived from an EMBL/GenBank/DDBJ whole genome shotgun (WGS) entry which is preliminary data.</text>
</comment>
<dbReference type="InterPro" id="IPR044893">
    <property type="entry name" value="RNA_pol_Rpb1_clamp_domain"/>
</dbReference>
<feature type="binding site" evidence="9">
    <location>
        <position position="612"/>
    </location>
    <ligand>
        <name>Mg(2+)</name>
        <dbReference type="ChEBI" id="CHEBI:18420"/>
    </ligand>
</feature>
<dbReference type="PANTHER" id="PTHR19376">
    <property type="entry name" value="DNA-DIRECTED RNA POLYMERASE"/>
    <property type="match status" value="1"/>
</dbReference>
<dbReference type="Pfam" id="PF04997">
    <property type="entry name" value="RNA_pol_Rpb1_1"/>
    <property type="match status" value="1"/>
</dbReference>
<evidence type="ECO:0000256" key="9">
    <source>
        <dbReference type="HAMAP-Rule" id="MF_01322"/>
    </source>
</evidence>
<comment type="subunit">
    <text evidence="9">The RNAP catalytic core consists of 2 alpha, 1 beta, 1 beta' and 1 omega subunit. When a sigma factor is associated with the core the holoenzyme is formed, which can initiate transcription.</text>
</comment>
<dbReference type="GO" id="GO:0003899">
    <property type="term" value="F:DNA-directed RNA polymerase activity"/>
    <property type="evidence" value="ECO:0007669"/>
    <property type="project" value="UniProtKB-UniRule"/>
</dbReference>
<gene>
    <name evidence="9 12" type="primary">rpoC</name>
    <name evidence="12" type="ORF">QJ521_08085</name>
</gene>
<dbReference type="Pfam" id="PF00623">
    <property type="entry name" value="RNA_pol_Rpb1_2"/>
    <property type="match status" value="1"/>
</dbReference>
<dbReference type="Proteomes" id="UP001431532">
    <property type="component" value="Unassembled WGS sequence"/>
</dbReference>
<dbReference type="RefSeq" id="WP_282839956.1">
    <property type="nucleotide sequence ID" value="NZ_JASCXW010000031.1"/>
</dbReference>
<dbReference type="Gene3D" id="1.10.150.390">
    <property type="match status" value="1"/>
</dbReference>
<dbReference type="Gene3D" id="1.10.274.100">
    <property type="entry name" value="RNA polymerase Rpb1, domain 3"/>
    <property type="match status" value="1"/>
</dbReference>
<evidence type="ECO:0000256" key="2">
    <source>
        <dbReference type="ARBA" id="ARBA00006460"/>
    </source>
</evidence>
<evidence type="ECO:0000256" key="8">
    <source>
        <dbReference type="ARBA" id="ARBA00048552"/>
    </source>
</evidence>
<feature type="binding site" evidence="9">
    <location>
        <position position="1000"/>
    </location>
    <ligand>
        <name>Zn(2+)</name>
        <dbReference type="ChEBI" id="CHEBI:29105"/>
        <label>2</label>
    </ligand>
</feature>
<dbReference type="Pfam" id="PF04983">
    <property type="entry name" value="RNA_pol_Rpb1_3"/>
    <property type="match status" value="1"/>
</dbReference>
<feature type="binding site" evidence="9">
    <location>
        <position position="239"/>
    </location>
    <ligand>
        <name>Zn(2+)</name>
        <dbReference type="ChEBI" id="CHEBI:29105"/>
        <label>1</label>
    </ligand>
</feature>
<comment type="cofactor">
    <cofactor evidence="9">
        <name>Zn(2+)</name>
        <dbReference type="ChEBI" id="CHEBI:29105"/>
    </cofactor>
    <text evidence="9">Binds 2 Zn(2+) ions per subunit.</text>
</comment>
<evidence type="ECO:0000256" key="3">
    <source>
        <dbReference type="ARBA" id="ARBA00022478"/>
    </source>
</evidence>
<dbReference type="SMART" id="SM00663">
    <property type="entry name" value="RPOLA_N"/>
    <property type="match status" value="1"/>
</dbReference>
<dbReference type="CDD" id="cd02655">
    <property type="entry name" value="RNAP_beta'_C"/>
    <property type="match status" value="1"/>
</dbReference>
<dbReference type="EMBL" id="JASCXW010000031">
    <property type="protein sequence ID" value="MDI6453523.1"/>
    <property type="molecule type" value="Genomic_DNA"/>
</dbReference>
<evidence type="ECO:0000256" key="10">
    <source>
        <dbReference type="RuleBase" id="RU004279"/>
    </source>
</evidence>
<dbReference type="GO" id="GO:0006351">
    <property type="term" value="P:DNA-templated transcription"/>
    <property type="evidence" value="ECO:0007669"/>
    <property type="project" value="UniProtKB-UniRule"/>
</dbReference>
<dbReference type="CDD" id="cd01609">
    <property type="entry name" value="RNAP_beta'_N"/>
    <property type="match status" value="1"/>
</dbReference>
<feature type="binding site" evidence="9">
    <location>
        <position position="1084"/>
    </location>
    <ligand>
        <name>Zn(2+)</name>
        <dbReference type="ChEBI" id="CHEBI:29105"/>
        <label>2</label>
    </ligand>
</feature>
<name>A0AAW6UET0_9MOLU</name>
<feature type="binding site" evidence="9">
    <location>
        <position position="616"/>
    </location>
    <ligand>
        <name>Mg(2+)</name>
        <dbReference type="ChEBI" id="CHEBI:18420"/>
    </ligand>
</feature>
<keyword evidence="9" id="KW-0460">Magnesium</keyword>
<protein>
    <recommendedName>
        <fullName evidence="9">DNA-directed RNA polymerase subunit beta'</fullName>
        <shortName evidence="9">RNAP subunit beta'</shortName>
        <ecNumber evidence="9">2.7.7.6</ecNumber>
    </recommendedName>
    <alternativeName>
        <fullName evidence="9">RNA polymerase subunit beta'</fullName>
    </alternativeName>
    <alternativeName>
        <fullName evidence="9">Transcriptase subunit beta'</fullName>
    </alternativeName>
</protein>
<organism evidence="12 13">
    <name type="scientific">Peloplasma aerotolerans</name>
    <dbReference type="NCBI Taxonomy" id="3044389"/>
    <lineage>
        <taxon>Bacteria</taxon>
        <taxon>Bacillati</taxon>
        <taxon>Mycoplasmatota</taxon>
        <taxon>Mollicutes</taxon>
        <taxon>Acholeplasmatales</taxon>
        <taxon>Acholeplasmataceae</taxon>
        <taxon>Peloplasma</taxon>
    </lineage>
</organism>
<evidence type="ECO:0000259" key="11">
    <source>
        <dbReference type="SMART" id="SM00663"/>
    </source>
</evidence>
<comment type="cofactor">
    <cofactor evidence="9">
        <name>Mg(2+)</name>
        <dbReference type="ChEBI" id="CHEBI:18420"/>
    </cofactor>
    <text evidence="9">Binds 1 Mg(2+) ion per subunit.</text>
</comment>
<dbReference type="Pfam" id="PF04998">
    <property type="entry name" value="RNA_pol_Rpb1_5"/>
    <property type="match status" value="1"/>
</dbReference>
<accession>A0AAW6UET0</accession>
<dbReference type="Gene3D" id="1.10.1790.20">
    <property type="match status" value="1"/>
</dbReference>
<keyword evidence="7 9" id="KW-0804">Transcription</keyword>
<dbReference type="EC" id="2.7.7.6" evidence="9"/>
<proteinExistence type="inferred from homology"/>
<evidence type="ECO:0000256" key="5">
    <source>
        <dbReference type="ARBA" id="ARBA00022695"/>
    </source>
</evidence>
<comment type="function">
    <text evidence="1 9 10">DNA-dependent RNA polymerase catalyzes the transcription of DNA into RNA using the four ribonucleoside triphosphates as substrates.</text>
</comment>
<dbReference type="InterPro" id="IPR045867">
    <property type="entry name" value="DNA-dir_RpoC_beta_prime"/>
</dbReference>
<reference evidence="12" key="1">
    <citation type="submission" date="2023-05" db="EMBL/GenBank/DDBJ databases">
        <title>Mariniplasma microaerophilum sp. nov., a novel anaerobic mollicute isolated from terrestrial mud volcano, Taman Peninsula, Russia.</title>
        <authorList>
            <person name="Khomyakova M.A."/>
            <person name="Merkel A.Y."/>
            <person name="Slobodkin A.I."/>
        </authorList>
    </citation>
    <scope>NUCLEOTIDE SEQUENCE</scope>
    <source>
        <strain evidence="12">M4Ah</strain>
    </source>
</reference>
<evidence type="ECO:0000313" key="13">
    <source>
        <dbReference type="Proteomes" id="UP001431532"/>
    </source>
</evidence>
<dbReference type="Gene3D" id="1.10.40.90">
    <property type="match status" value="1"/>
</dbReference>
<dbReference type="InterPro" id="IPR006592">
    <property type="entry name" value="RNA_pol_N"/>
</dbReference>
<keyword evidence="6 9" id="KW-0479">Metal-binding</keyword>
<dbReference type="Gene3D" id="1.10.132.30">
    <property type="match status" value="1"/>
</dbReference>
<evidence type="ECO:0000313" key="12">
    <source>
        <dbReference type="EMBL" id="MDI6453523.1"/>
    </source>
</evidence>
<dbReference type="InterPro" id="IPR007080">
    <property type="entry name" value="RNA_pol_Rpb1_1"/>
</dbReference>
<dbReference type="InterPro" id="IPR000722">
    <property type="entry name" value="RNA_pol_asu"/>
</dbReference>
<keyword evidence="3 9" id="KW-0240">DNA-directed RNA polymerase</keyword>
<keyword evidence="13" id="KW-1185">Reference proteome</keyword>
<feature type="binding site" evidence="9">
    <location>
        <position position="1074"/>
    </location>
    <ligand>
        <name>Zn(2+)</name>
        <dbReference type="ChEBI" id="CHEBI:29105"/>
        <label>2</label>
    </ligand>
</feature>
<feature type="binding site" evidence="9">
    <location>
        <position position="222"/>
    </location>
    <ligand>
        <name>Zn(2+)</name>
        <dbReference type="ChEBI" id="CHEBI:29105"/>
        <label>1</label>
    </ligand>
</feature>
<feature type="binding site" evidence="9">
    <location>
        <position position="236"/>
    </location>
    <ligand>
        <name>Zn(2+)</name>
        <dbReference type="ChEBI" id="CHEBI:29105"/>
        <label>1</label>
    </ligand>
</feature>
<dbReference type="GO" id="GO:0000287">
    <property type="term" value="F:magnesium ion binding"/>
    <property type="evidence" value="ECO:0007669"/>
    <property type="project" value="UniProtKB-UniRule"/>
</dbReference>
<dbReference type="GO" id="GO:0008270">
    <property type="term" value="F:zinc ion binding"/>
    <property type="evidence" value="ECO:0007669"/>
    <property type="project" value="UniProtKB-UniRule"/>
</dbReference>
<evidence type="ECO:0000256" key="4">
    <source>
        <dbReference type="ARBA" id="ARBA00022679"/>
    </source>
</evidence>
<sequence>MAKEKLTLHVKSLKLSEEALNALILAGIDQLEDFNTFNLKELRLLLGDNFEEIKTILRRYTLPRYLENLNLSDEVIEILEKATIRDLKELLEFDRHTLYHLFEEDAILRQEVNNILELYGFDPLKEHAHQPEVAFIAEEETESLLDIDLSERIHRHVQPIRKGYGSRTYSHLKIRLASPEEIRQWSYGEVKTHETINYRTSKPEEGGLFCERIFGPTRDYQCACGKKQSGNKGQICLKCGIEITESKVRRERMGHIELEAPVVHTWYLKNSPSRLAILLGIKAKALEEVVYHASYIVTDPGTAPLSKKQILSEQDFSALTEEYGSRFQALTGAEAVKKLLQELDLDREVKSLRKKLKTSSKQKRDRIIKRLEVVEAFNNSDNKPEWMVMDVIPVIPPDLRPMVALDGGRFATTDLNDLYRRILNRNNRLKKQKEQMAPRLITKNEKRMLQEAVDALFDNAKRGKKAAVERNRHLKSLSDMLRGKQGRFRQNLLGKRVDYSGRSVIIVGPDLEMYQCGIPREMAIILFKPFILRELQKLSGNDANAKKNANSKYEKMDDDVWAALDKVVKEHPVLLNRAPTLHRLGIQAFEPKLIDGKAIRLHPLVTPAFNADFDGDQMAVHVPLSNEAQAEARLLMLASNNILNPKDGKPVVTPSQDMVLGNYYLTIEENLGRQLSKGYRSEIRQATHNESHRHEGHFFTSFDEAYLAYQNQEIGLHTRIVVDPKSINQKFTEEQRNKYLVTTLGKMIFNRILPPSFHYLNEPSLDNLENKTPDIYFLAKGMNPKDVLKDIPSPAPFKKKFLSQIIAQVFKDLHISETSKMLDRLKDLGFKYSTVAGITVSFADINVYSKKQERIEQTNNNIDEITSWYEDGMLTDKERRDLVVKQWQDARDDIQKGLMSEFDEDNNIYMMSDSGARGNASNFAQLAGMRGLMNNPKGEIIEVPVQASFREGLTVSEFFISTHGARKGSTDTALKTAESGYLTRRLVDVSQDVIVVDEDCGTERGVYMEAIMDDTKEIVPLYDRVVGRYASRDITHPKTKQVLVKRNELITEEIGQNILRAGLEGVEIRSNLTCNSENGVCAKCYGRNLATNTRVEVGEAVGVVAAQSIGEPGTQLTMRTFHTGGVASASDITQGLPRIQELFEARNPKGKAILSEVDGKVKSIERQRGGSSIITIVDSNDKDYKYTIDPNVESLVRKGAAVKAGQRLTLGSINPKELLRIVSTQAAETYILEEVQKVYRAQGVEISDKHIELIIRQMLRRITIVTEGDTELLPGTEVSVSEFKRANREVFKQFKRPAVGRPILLGITRASLRSDSFLSAASFQETTRILTDAAIRGKTDELHGLKENVIIGGLIPAGTGILRESDFEYDRSNTYTEEEELDY</sequence>
<dbReference type="InterPro" id="IPR012754">
    <property type="entry name" value="DNA-dir_RpoC_beta_prime_bact"/>
</dbReference>
<dbReference type="InterPro" id="IPR042102">
    <property type="entry name" value="RNA_pol_Rpb1_3_sf"/>
</dbReference>
<comment type="similarity">
    <text evidence="2 9 10">Belongs to the RNA polymerase beta' chain family.</text>
</comment>
<dbReference type="InterPro" id="IPR007066">
    <property type="entry name" value="RNA_pol_Rpb1_3"/>
</dbReference>
<dbReference type="InterPro" id="IPR007083">
    <property type="entry name" value="RNA_pol_Rpb1_4"/>
</dbReference>
<dbReference type="HAMAP" id="MF_01322">
    <property type="entry name" value="RNApol_bact_RpoC"/>
    <property type="match status" value="1"/>
</dbReference>
<feature type="binding site" evidence="9">
    <location>
        <position position="1081"/>
    </location>
    <ligand>
        <name>Zn(2+)</name>
        <dbReference type="ChEBI" id="CHEBI:29105"/>
        <label>2</label>
    </ligand>
</feature>
<evidence type="ECO:0000256" key="7">
    <source>
        <dbReference type="ARBA" id="ARBA00023163"/>
    </source>
</evidence>